<keyword evidence="1" id="KW-0472">Membrane</keyword>
<evidence type="ECO:0000313" key="2">
    <source>
        <dbReference type="EMBL" id="KKL53466.1"/>
    </source>
</evidence>
<name>A0A0F9DHZ7_9ZZZZ</name>
<organism evidence="2">
    <name type="scientific">marine sediment metagenome</name>
    <dbReference type="NCBI Taxonomy" id="412755"/>
    <lineage>
        <taxon>unclassified sequences</taxon>
        <taxon>metagenomes</taxon>
        <taxon>ecological metagenomes</taxon>
    </lineage>
</organism>
<dbReference type="EMBL" id="LAZR01031536">
    <property type="protein sequence ID" value="KKL53466.1"/>
    <property type="molecule type" value="Genomic_DNA"/>
</dbReference>
<protein>
    <submittedName>
        <fullName evidence="2">Uncharacterized protein</fullName>
    </submittedName>
</protein>
<dbReference type="InterPro" id="IPR046548">
    <property type="entry name" value="DUF6804"/>
</dbReference>
<keyword evidence="1" id="KW-0812">Transmembrane</keyword>
<comment type="caution">
    <text evidence="2">The sequence shown here is derived from an EMBL/GenBank/DDBJ whole genome shotgun (WGS) entry which is preliminary data.</text>
</comment>
<feature type="transmembrane region" description="Helical" evidence="1">
    <location>
        <begin position="27"/>
        <end position="44"/>
    </location>
</feature>
<sequence length="113" mass="13126">MSGKRIWIPQAVVILMMLWALNPSNPYGYYILLRWITCAVFIYLTYHATTLDNVKFAWVLGVTAFIYNPILRVHLNRELWTVINLITIVIAIASIVKIYPISRSVEEQQDNMP</sequence>
<gene>
    <name evidence="2" type="ORF">LCGC14_2275150</name>
</gene>
<evidence type="ECO:0000256" key="1">
    <source>
        <dbReference type="SAM" id="Phobius"/>
    </source>
</evidence>
<keyword evidence="1" id="KW-1133">Transmembrane helix</keyword>
<proteinExistence type="predicted"/>
<feature type="transmembrane region" description="Helical" evidence="1">
    <location>
        <begin position="79"/>
        <end position="99"/>
    </location>
</feature>
<accession>A0A0F9DHZ7</accession>
<dbReference type="AlphaFoldDB" id="A0A0F9DHZ7"/>
<dbReference type="Pfam" id="PF20619">
    <property type="entry name" value="DUF6804"/>
    <property type="match status" value="1"/>
</dbReference>
<feature type="transmembrane region" description="Helical" evidence="1">
    <location>
        <begin position="5"/>
        <end position="21"/>
    </location>
</feature>
<feature type="transmembrane region" description="Helical" evidence="1">
    <location>
        <begin position="56"/>
        <end position="73"/>
    </location>
</feature>
<reference evidence="2" key="1">
    <citation type="journal article" date="2015" name="Nature">
        <title>Complex archaea that bridge the gap between prokaryotes and eukaryotes.</title>
        <authorList>
            <person name="Spang A."/>
            <person name="Saw J.H."/>
            <person name="Jorgensen S.L."/>
            <person name="Zaremba-Niedzwiedzka K."/>
            <person name="Martijn J."/>
            <person name="Lind A.E."/>
            <person name="van Eijk R."/>
            <person name="Schleper C."/>
            <person name="Guy L."/>
            <person name="Ettema T.J."/>
        </authorList>
    </citation>
    <scope>NUCLEOTIDE SEQUENCE</scope>
</reference>